<evidence type="ECO:0000313" key="5">
    <source>
        <dbReference type="EMBL" id="OXA45842.1"/>
    </source>
</evidence>
<accession>A0A226DJX1</accession>
<dbReference type="InterPro" id="IPR050410">
    <property type="entry name" value="CCR4/nocturin_mRNA_transcr"/>
</dbReference>
<dbReference type="InterPro" id="IPR036691">
    <property type="entry name" value="Endo/exonu/phosph_ase_sf"/>
</dbReference>
<comment type="similarity">
    <text evidence="1">Belongs to the CCR4/nocturin family.</text>
</comment>
<evidence type="ECO:0000256" key="1">
    <source>
        <dbReference type="ARBA" id="ARBA00010774"/>
    </source>
</evidence>
<evidence type="ECO:0000313" key="6">
    <source>
        <dbReference type="Proteomes" id="UP000198287"/>
    </source>
</evidence>
<dbReference type="EMBL" id="LNIX01000017">
    <property type="protein sequence ID" value="OXA45842.1"/>
    <property type="molecule type" value="Genomic_DNA"/>
</dbReference>
<dbReference type="InterPro" id="IPR005135">
    <property type="entry name" value="Endo/exonuclease/phosphatase"/>
</dbReference>
<protein>
    <recommendedName>
        <fullName evidence="3">Nocturnin</fullName>
    </recommendedName>
</protein>
<dbReference type="Proteomes" id="UP000198287">
    <property type="component" value="Unassembled WGS sequence"/>
</dbReference>
<name>A0A226DJX1_FOLCA</name>
<feature type="domain" description="Endonuclease/exonuclease/phosphatase" evidence="4">
    <location>
        <begin position="143"/>
        <end position="408"/>
    </location>
</feature>
<dbReference type="SUPFAM" id="SSF56219">
    <property type="entry name" value="DNase I-like"/>
    <property type="match status" value="1"/>
</dbReference>
<evidence type="ECO:0000256" key="2">
    <source>
        <dbReference type="ARBA" id="ARBA00022801"/>
    </source>
</evidence>
<comment type="caution">
    <text evidence="5">The sequence shown here is derived from an EMBL/GenBank/DDBJ whole genome shotgun (WGS) entry which is preliminary data.</text>
</comment>
<dbReference type="Gene3D" id="3.60.10.10">
    <property type="entry name" value="Endonuclease/exonuclease/phosphatase"/>
    <property type="match status" value="1"/>
</dbReference>
<gene>
    <name evidence="5" type="ORF">Fcan01_19741</name>
</gene>
<dbReference type="GO" id="GO:0006139">
    <property type="term" value="P:nucleobase-containing compound metabolic process"/>
    <property type="evidence" value="ECO:0007669"/>
    <property type="project" value="UniProtKB-ARBA"/>
</dbReference>
<dbReference type="STRING" id="158441.A0A226DJX1"/>
<dbReference type="Pfam" id="PF03372">
    <property type="entry name" value="Exo_endo_phos"/>
    <property type="match status" value="1"/>
</dbReference>
<reference evidence="5 6" key="1">
    <citation type="submission" date="2015-12" db="EMBL/GenBank/DDBJ databases">
        <title>The genome of Folsomia candida.</title>
        <authorList>
            <person name="Faddeeva A."/>
            <person name="Derks M.F."/>
            <person name="Anvar Y."/>
            <person name="Smit S."/>
            <person name="Van Straalen N."/>
            <person name="Roelofs D."/>
        </authorList>
    </citation>
    <scope>NUCLEOTIDE SEQUENCE [LARGE SCALE GENOMIC DNA]</scope>
    <source>
        <strain evidence="5 6">VU population</strain>
        <tissue evidence="5">Whole body</tissue>
    </source>
</reference>
<sequence>MRRFLLAEIMMLAIRHSVRKIAEPVKNVFKTTRMGSFTSVPAVREDVQDADFEVGSIASRDSLLNRCIGELPPGPGLITRNFVVFKSRENKAENFDGAKSLLSSPRSMLGDKSHPVIPENPTVSSSSSIPHIPPQKSDTFRILTWNILAQALAVEHDNFVGLPDGTLNWTERRLRILHEILLYNPDVICLQEVDHFNFLNKCLVPLGYRGVFCSKPDSPCIYLRNNNGPDGCALFYRKEKFDLMVASSRVLEIWRVQSNQVCIFAQLSVRATGQQFCVATTHLKARQGALLATMRNEQGKDVSSYLTACGGGGSKPLVLCGDFNAVPSEAVISTIKSRLSVESAYSKLYNNDEAPYTTWKVRGDGEYCHTLDYIFHNKHLDVESVLLLPTEEQVGPSRLPNLRYASDHIAIACDLRIK</sequence>
<evidence type="ECO:0000256" key="3">
    <source>
        <dbReference type="ARBA" id="ARBA00023807"/>
    </source>
</evidence>
<dbReference type="AlphaFoldDB" id="A0A226DJX1"/>
<dbReference type="OrthoDB" id="276515at2759"/>
<dbReference type="GO" id="GO:0000175">
    <property type="term" value="F:3'-5'-RNA exonuclease activity"/>
    <property type="evidence" value="ECO:0007669"/>
    <property type="project" value="TreeGrafter"/>
</dbReference>
<proteinExistence type="inferred from homology"/>
<dbReference type="OMA" id="CALFFDR"/>
<dbReference type="PANTHER" id="PTHR12121">
    <property type="entry name" value="CARBON CATABOLITE REPRESSOR PROTEIN 4"/>
    <property type="match status" value="1"/>
</dbReference>
<organism evidence="5 6">
    <name type="scientific">Folsomia candida</name>
    <name type="common">Springtail</name>
    <dbReference type="NCBI Taxonomy" id="158441"/>
    <lineage>
        <taxon>Eukaryota</taxon>
        <taxon>Metazoa</taxon>
        <taxon>Ecdysozoa</taxon>
        <taxon>Arthropoda</taxon>
        <taxon>Hexapoda</taxon>
        <taxon>Collembola</taxon>
        <taxon>Entomobryomorpha</taxon>
        <taxon>Isotomoidea</taxon>
        <taxon>Isotomidae</taxon>
        <taxon>Proisotominae</taxon>
        <taxon>Folsomia</taxon>
    </lineage>
</organism>
<keyword evidence="2" id="KW-0378">Hydrolase</keyword>
<keyword evidence="6" id="KW-1185">Reference proteome</keyword>
<evidence type="ECO:0000259" key="4">
    <source>
        <dbReference type="Pfam" id="PF03372"/>
    </source>
</evidence>
<dbReference type="PANTHER" id="PTHR12121:SF45">
    <property type="entry name" value="NOCTURNIN"/>
    <property type="match status" value="1"/>
</dbReference>